<comment type="caution">
    <text evidence="1">The sequence shown here is derived from an EMBL/GenBank/DDBJ whole genome shotgun (WGS) entry which is preliminary data.</text>
</comment>
<dbReference type="SUPFAM" id="SSF52343">
    <property type="entry name" value="Ferredoxin reductase-like, C-terminal NADP-linked domain"/>
    <property type="match status" value="1"/>
</dbReference>
<dbReference type="RefSeq" id="WP_186602720.1">
    <property type="nucleotide sequence ID" value="NZ_JABWRP020000008.1"/>
</dbReference>
<organism evidence="1">
    <name type="scientific">Pseudomonas vlassakiae</name>
    <dbReference type="NCBI Taxonomy" id="485888"/>
    <lineage>
        <taxon>Bacteria</taxon>
        <taxon>Pseudomonadati</taxon>
        <taxon>Pseudomonadota</taxon>
        <taxon>Gammaproteobacteria</taxon>
        <taxon>Pseudomonadales</taxon>
        <taxon>Pseudomonadaceae</taxon>
        <taxon>Pseudomonas</taxon>
    </lineage>
</organism>
<reference evidence="2" key="3">
    <citation type="submission" date="2021-06" db="EMBL/GenBank/DDBJ databases">
        <title>Updating the genus Pseudomonas: Description of 43 new species and partition of the Pseudomonas putida group.</title>
        <authorList>
            <person name="Girard L."/>
            <person name="Lood C."/>
            <person name="Vandamme P."/>
            <person name="Rokni-Zadeh H."/>
            <person name="Van Noort V."/>
            <person name="Hofte M."/>
            <person name="Lavigne R."/>
            <person name="De Mot R."/>
        </authorList>
    </citation>
    <scope>NUCLEOTIDE SEQUENCE</scope>
    <source>
        <strain evidence="2">RW4S2</strain>
    </source>
</reference>
<name>A0A923K446_9PSED</name>
<protein>
    <recommendedName>
        <fullName evidence="4">NAD(P)H-flavin reductase</fullName>
    </recommendedName>
</protein>
<reference evidence="1" key="2">
    <citation type="submission" date="2020-07" db="EMBL/GenBank/DDBJ databases">
        <authorList>
            <person name="Lood C."/>
            <person name="Girard L."/>
        </authorList>
    </citation>
    <scope>NUCLEOTIDE SEQUENCE</scope>
    <source>
        <strain evidence="1">RW4S2</strain>
    </source>
</reference>
<sequence>MNQDGGASVRLLQTLPGPGIQQFVRLALCRQPCSEAMAGQYCLLGRGTECWPCSYVTLPGVAGQFIVSIHHAQPLGKLGEQFDYSGPLGSAWPLPLQSERLLAISRADGLLPLLGALDEIRCWLPRVQVQLSHDGIAAELLPEECQTWLAALSPVPRDNSGGGWQTRRLLTHFAPDTVYCCAPSQVARQVARLCWQTGVAPQRIWIRTAHLPRPIGAGHLAGGWPVQRYDRLLAALKWAPPGESG</sequence>
<accession>A0A923K446</accession>
<dbReference type="AlphaFoldDB" id="A0A923K446"/>
<gene>
    <name evidence="2" type="ORF">HU738_012325</name>
    <name evidence="1" type="ORF">HU738_11875</name>
</gene>
<evidence type="ECO:0000313" key="2">
    <source>
        <dbReference type="EMBL" id="MBV4541834.1"/>
    </source>
</evidence>
<reference evidence="1 3" key="1">
    <citation type="journal article" date="2020" name="Microorganisms">
        <title>Reliable Identification of Environmental Pseudomonas Isolates Using the rpoD Gene.</title>
        <authorList>
            <consortium name="The Broad Institute Genome Sequencing Platform"/>
            <person name="Girard L."/>
            <person name="Lood C."/>
            <person name="Rokni-Zadeh H."/>
            <person name="van Noort V."/>
            <person name="Lavigne R."/>
            <person name="De Mot R."/>
        </authorList>
    </citation>
    <scope>NUCLEOTIDE SEQUENCE</scope>
    <source>
        <strain evidence="1 3">RW4S2</strain>
    </source>
</reference>
<dbReference type="EMBL" id="JABWRP010000007">
    <property type="protein sequence ID" value="MBC3471254.1"/>
    <property type="molecule type" value="Genomic_DNA"/>
</dbReference>
<proteinExistence type="predicted"/>
<evidence type="ECO:0000313" key="3">
    <source>
        <dbReference type="Proteomes" id="UP000628137"/>
    </source>
</evidence>
<evidence type="ECO:0008006" key="4">
    <source>
        <dbReference type="Google" id="ProtNLM"/>
    </source>
</evidence>
<dbReference type="EMBL" id="JABWRP020000008">
    <property type="protein sequence ID" value="MBV4541834.1"/>
    <property type="molecule type" value="Genomic_DNA"/>
</dbReference>
<keyword evidence="3" id="KW-1185">Reference proteome</keyword>
<evidence type="ECO:0000313" key="1">
    <source>
        <dbReference type="EMBL" id="MBC3471254.1"/>
    </source>
</evidence>
<dbReference type="InterPro" id="IPR039261">
    <property type="entry name" value="FNR_nucleotide-bd"/>
</dbReference>
<dbReference type="Proteomes" id="UP000628137">
    <property type="component" value="Unassembled WGS sequence"/>
</dbReference>